<dbReference type="Pfam" id="PF13855">
    <property type="entry name" value="LRR_8"/>
    <property type="match status" value="2"/>
</dbReference>
<dbReference type="KEGG" id="tad:TRIADDRAFT_62196"/>
<organism evidence="3 4">
    <name type="scientific">Trichoplax adhaerens</name>
    <name type="common">Trichoplax reptans</name>
    <dbReference type="NCBI Taxonomy" id="10228"/>
    <lineage>
        <taxon>Eukaryota</taxon>
        <taxon>Metazoa</taxon>
        <taxon>Placozoa</taxon>
        <taxon>Uniplacotomia</taxon>
        <taxon>Trichoplacea</taxon>
        <taxon>Trichoplacidae</taxon>
        <taxon>Trichoplax</taxon>
    </lineage>
</organism>
<dbReference type="InParanoid" id="B3SD40"/>
<dbReference type="EMBL" id="DS985275">
    <property type="protein sequence ID" value="EDV19377.1"/>
    <property type="molecule type" value="Genomic_DNA"/>
</dbReference>
<dbReference type="CTD" id="6759365"/>
<gene>
    <name evidence="3" type="ORF">TRIADDRAFT_62196</name>
</gene>
<keyword evidence="4" id="KW-1185">Reference proteome</keyword>
<dbReference type="GeneID" id="6759365"/>
<reference evidence="3 4" key="1">
    <citation type="journal article" date="2008" name="Nature">
        <title>The Trichoplax genome and the nature of placozoans.</title>
        <authorList>
            <person name="Srivastava M."/>
            <person name="Begovic E."/>
            <person name="Chapman J."/>
            <person name="Putnam N.H."/>
            <person name="Hellsten U."/>
            <person name="Kawashima T."/>
            <person name="Kuo A."/>
            <person name="Mitros T."/>
            <person name="Salamov A."/>
            <person name="Carpenter M.L."/>
            <person name="Signorovitch A.Y."/>
            <person name="Moreno M.A."/>
            <person name="Kamm K."/>
            <person name="Grimwood J."/>
            <person name="Schmutz J."/>
            <person name="Shapiro H."/>
            <person name="Grigoriev I.V."/>
            <person name="Buss L.W."/>
            <person name="Schierwater B."/>
            <person name="Dellaporta S.L."/>
            <person name="Rokhsar D.S."/>
        </authorList>
    </citation>
    <scope>NUCLEOTIDE SEQUENCE [LARGE SCALE GENOMIC DNA]</scope>
    <source>
        <strain evidence="3 4">Grell-BS-1999</strain>
    </source>
</reference>
<dbReference type="InterPro" id="IPR026906">
    <property type="entry name" value="LRR_5"/>
</dbReference>
<dbReference type="Proteomes" id="UP000009022">
    <property type="component" value="Unassembled WGS sequence"/>
</dbReference>
<dbReference type="SMART" id="SM00369">
    <property type="entry name" value="LRR_TYP"/>
    <property type="match status" value="6"/>
</dbReference>
<dbReference type="InterPro" id="IPR001611">
    <property type="entry name" value="Leu-rich_rpt"/>
</dbReference>
<keyword evidence="2" id="KW-0677">Repeat</keyword>
<protein>
    <submittedName>
        <fullName evidence="3">Uncharacterized protein</fullName>
    </submittedName>
</protein>
<dbReference type="InterPro" id="IPR032675">
    <property type="entry name" value="LRR_dom_sf"/>
</dbReference>
<dbReference type="AlphaFoldDB" id="B3SD40"/>
<dbReference type="OrthoDB" id="676979at2759"/>
<proteinExistence type="predicted"/>
<dbReference type="InterPro" id="IPR003591">
    <property type="entry name" value="Leu-rich_rpt_typical-subtyp"/>
</dbReference>
<evidence type="ECO:0000313" key="3">
    <source>
        <dbReference type="EMBL" id="EDV19377.1"/>
    </source>
</evidence>
<dbReference type="OMA" id="CELISTF"/>
<dbReference type="HOGENOM" id="CLU_988065_0_0_1"/>
<accession>B3SD40</accession>
<dbReference type="Pfam" id="PF13306">
    <property type="entry name" value="LRR_5"/>
    <property type="match status" value="1"/>
</dbReference>
<dbReference type="InterPro" id="IPR050333">
    <property type="entry name" value="SLRP"/>
</dbReference>
<dbReference type="STRING" id="10228.B3SD40"/>
<dbReference type="Gene3D" id="3.80.10.10">
    <property type="entry name" value="Ribonuclease Inhibitor"/>
    <property type="match status" value="2"/>
</dbReference>
<dbReference type="PANTHER" id="PTHR45712">
    <property type="entry name" value="AGAP008170-PA"/>
    <property type="match status" value="1"/>
</dbReference>
<sequence>MFRKIDVNIIDGKAFDKCTNLKSLELIDVRIGNEITLAFDNLANLTNMILNYNKVLDGRGDIQDFFDNHLPMLKEMSISHNIIKELKNNAFFPFASLEILELQCNEIATIEAGAFNGLDNLRHLNLEWNKIAIMEISVLDVLPNLITLCCELISTFLFTVANRNLLPENLKPLIANIHYQPTTRNLDHNRINNILKDDLKYLAGLIKINLAENEIKEISQESFQNLVDVVDICLNENSISRLDQNMFHDLPELKYLDLSFNKIGTDFISSSVFQNLTSIEIL</sequence>
<dbReference type="RefSeq" id="XP_002118152.1">
    <property type="nucleotide sequence ID" value="XM_002118116.1"/>
</dbReference>
<keyword evidence="1" id="KW-0433">Leucine-rich repeat</keyword>
<name>B3SD40_TRIAD</name>
<dbReference type="eggNOG" id="KOG0619">
    <property type="taxonomic scope" value="Eukaryota"/>
</dbReference>
<dbReference type="PhylomeDB" id="B3SD40"/>
<dbReference type="PANTHER" id="PTHR45712:SF22">
    <property type="entry name" value="INSULIN-LIKE GROWTH FACTOR-BINDING PROTEIN COMPLEX ACID LABILE SUBUNIT"/>
    <property type="match status" value="1"/>
</dbReference>
<dbReference type="SUPFAM" id="SSF52058">
    <property type="entry name" value="L domain-like"/>
    <property type="match status" value="1"/>
</dbReference>
<evidence type="ECO:0000313" key="4">
    <source>
        <dbReference type="Proteomes" id="UP000009022"/>
    </source>
</evidence>
<evidence type="ECO:0000256" key="1">
    <source>
        <dbReference type="ARBA" id="ARBA00022614"/>
    </source>
</evidence>
<evidence type="ECO:0000256" key="2">
    <source>
        <dbReference type="ARBA" id="ARBA00022737"/>
    </source>
</evidence>